<organism evidence="3 4">
    <name type="scientific">Vicia faba</name>
    <name type="common">Broad bean</name>
    <name type="synonym">Faba vulgaris</name>
    <dbReference type="NCBI Taxonomy" id="3906"/>
    <lineage>
        <taxon>Eukaryota</taxon>
        <taxon>Viridiplantae</taxon>
        <taxon>Streptophyta</taxon>
        <taxon>Embryophyta</taxon>
        <taxon>Tracheophyta</taxon>
        <taxon>Spermatophyta</taxon>
        <taxon>Magnoliopsida</taxon>
        <taxon>eudicotyledons</taxon>
        <taxon>Gunneridae</taxon>
        <taxon>Pentapetalae</taxon>
        <taxon>rosids</taxon>
        <taxon>fabids</taxon>
        <taxon>Fabales</taxon>
        <taxon>Fabaceae</taxon>
        <taxon>Papilionoideae</taxon>
        <taxon>50 kb inversion clade</taxon>
        <taxon>NPAAA clade</taxon>
        <taxon>Hologalegina</taxon>
        <taxon>IRL clade</taxon>
        <taxon>Fabeae</taxon>
        <taxon>Vicia</taxon>
    </lineage>
</organism>
<feature type="compositionally biased region" description="Polar residues" evidence="1">
    <location>
        <begin position="196"/>
        <end position="208"/>
    </location>
</feature>
<dbReference type="AlphaFoldDB" id="A0AAV0ZE59"/>
<reference evidence="3 4" key="1">
    <citation type="submission" date="2023-01" db="EMBL/GenBank/DDBJ databases">
        <authorList>
            <person name="Kreplak J."/>
        </authorList>
    </citation>
    <scope>NUCLEOTIDE SEQUENCE [LARGE SCALE GENOMIC DNA]</scope>
</reference>
<evidence type="ECO:0000313" key="3">
    <source>
        <dbReference type="EMBL" id="CAI8596091.1"/>
    </source>
</evidence>
<evidence type="ECO:0000256" key="1">
    <source>
        <dbReference type="SAM" id="MobiDB-lite"/>
    </source>
</evidence>
<evidence type="ECO:0000313" key="4">
    <source>
        <dbReference type="Proteomes" id="UP001157006"/>
    </source>
</evidence>
<keyword evidence="2" id="KW-0812">Transmembrane</keyword>
<dbReference type="Proteomes" id="UP001157006">
    <property type="component" value="Chromosome 2"/>
</dbReference>
<feature type="transmembrane region" description="Helical" evidence="2">
    <location>
        <begin position="45"/>
        <end position="67"/>
    </location>
</feature>
<feature type="region of interest" description="Disordered" evidence="1">
    <location>
        <begin position="185"/>
        <end position="208"/>
    </location>
</feature>
<accession>A0AAV0ZE59</accession>
<name>A0AAV0ZE59_VICFA</name>
<keyword evidence="2" id="KW-0472">Membrane</keyword>
<dbReference type="EMBL" id="OX451737">
    <property type="protein sequence ID" value="CAI8596091.1"/>
    <property type="molecule type" value="Genomic_DNA"/>
</dbReference>
<sequence>MVSLILVEIHPPIRSSPIKDVDRSSTSNIFLCLPREILENIHSHIMHYIMTGFPLSGFLILLLFISVEMALERTVKDIQAQNAQLQEMFLNLSKGQEEVKALLTRGMVLGNPGGIRNDQLEGLQIELATMKIQMMGQLVGQMSLIQNLAQGQEKLKVLINKLLQDGCNQVGQTTRVENQVIIQPPLRQEAKGKSPQCASGSQAQQQPR</sequence>
<evidence type="ECO:0000256" key="2">
    <source>
        <dbReference type="SAM" id="Phobius"/>
    </source>
</evidence>
<gene>
    <name evidence="3" type="ORF">VFH_II018040</name>
</gene>
<proteinExistence type="predicted"/>
<keyword evidence="2" id="KW-1133">Transmembrane helix</keyword>
<protein>
    <submittedName>
        <fullName evidence="3">Uncharacterized protein</fullName>
    </submittedName>
</protein>
<keyword evidence="4" id="KW-1185">Reference proteome</keyword>